<evidence type="ECO:0000313" key="2">
    <source>
        <dbReference type="EMBL" id="GAB1288627.1"/>
    </source>
</evidence>
<evidence type="ECO:0000313" key="3">
    <source>
        <dbReference type="Proteomes" id="UP001623349"/>
    </source>
</evidence>
<feature type="compositionally biased region" description="Basic and acidic residues" evidence="1">
    <location>
        <begin position="30"/>
        <end position="44"/>
    </location>
</feature>
<proteinExistence type="predicted"/>
<dbReference type="EMBL" id="BAAFST010000004">
    <property type="protein sequence ID" value="GAB1288627.1"/>
    <property type="molecule type" value="Genomic_DNA"/>
</dbReference>
<reference evidence="2 3" key="1">
    <citation type="submission" date="2024-08" db="EMBL/GenBank/DDBJ databases">
        <title>The draft genome of Apodemus speciosus.</title>
        <authorList>
            <person name="Nabeshima K."/>
            <person name="Suzuki S."/>
            <person name="Onuma M."/>
        </authorList>
    </citation>
    <scope>NUCLEOTIDE SEQUENCE [LARGE SCALE GENOMIC DNA]</scope>
    <source>
        <strain evidence="2">IB14-021</strain>
    </source>
</reference>
<comment type="caution">
    <text evidence="2">The sequence shown here is derived from an EMBL/GenBank/DDBJ whole genome shotgun (WGS) entry which is preliminary data.</text>
</comment>
<feature type="compositionally biased region" description="Basic and acidic residues" evidence="1">
    <location>
        <begin position="204"/>
        <end position="219"/>
    </location>
</feature>
<organism evidence="2 3">
    <name type="scientific">Apodemus speciosus</name>
    <name type="common">Large Japanese field mouse</name>
    <dbReference type="NCBI Taxonomy" id="105296"/>
    <lineage>
        <taxon>Eukaryota</taxon>
        <taxon>Metazoa</taxon>
        <taxon>Chordata</taxon>
        <taxon>Craniata</taxon>
        <taxon>Vertebrata</taxon>
        <taxon>Euteleostomi</taxon>
        <taxon>Mammalia</taxon>
        <taxon>Eutheria</taxon>
        <taxon>Euarchontoglires</taxon>
        <taxon>Glires</taxon>
        <taxon>Rodentia</taxon>
        <taxon>Myomorpha</taxon>
        <taxon>Muroidea</taxon>
        <taxon>Muridae</taxon>
        <taxon>Murinae</taxon>
        <taxon>Apodemus</taxon>
    </lineage>
</organism>
<protein>
    <submittedName>
        <fullName evidence="2">Zinc transporter 6</fullName>
    </submittedName>
</protein>
<feature type="region of interest" description="Disordered" evidence="1">
    <location>
        <begin position="369"/>
        <end position="437"/>
    </location>
</feature>
<feature type="region of interest" description="Disordered" evidence="1">
    <location>
        <begin position="200"/>
        <end position="219"/>
    </location>
</feature>
<feature type="region of interest" description="Disordered" evidence="1">
    <location>
        <begin position="22"/>
        <end position="44"/>
    </location>
</feature>
<evidence type="ECO:0000256" key="1">
    <source>
        <dbReference type="SAM" id="MobiDB-lite"/>
    </source>
</evidence>
<keyword evidence="3" id="KW-1185">Reference proteome</keyword>
<name>A0ABQ0ENH5_APOSI</name>
<sequence>MNRGLGAPGRREMTVAVLPVHTTATPSSSIEEKHPKSSSKVETRRGRNIFKILRNVHHNGAVIPRDAEQPQAQVSMSIEKPQVIRKKSPHVLECPHSATLPVAKEKAPVIMVEVVSRKRRCVSTVLKNISRKRAVAPLEMERPKVLAGTSRETAHATTEVVPKNADAAPVAGGQAEPPVGMEKVATKRGRRRGMCRNTTVTTQDTERPSVSEAVSKKATEVKTKDLPDIPGHADNILVPDVYKKPSEPMESEEARKRRRISQLIRRIEQKRAMFPQYEIGTQAFGVTSLETTVRNEKVTLCSPGCPGTHSVDHAGLELRNLPVSASQVLELKNAAAPSPVEEKPSVSVTKVEPIRFKRFTSLLERFCKKNPGPSQAKKDPGPSQALEEPPVLESTSKEIPQTRKRGTENVPDIKQIFFREEEFEPHDEGSWEEYKSS</sequence>
<feature type="compositionally biased region" description="Basic and acidic residues" evidence="1">
    <location>
        <begin position="426"/>
        <end position="437"/>
    </location>
</feature>
<dbReference type="Proteomes" id="UP001623349">
    <property type="component" value="Unassembled WGS sequence"/>
</dbReference>
<gene>
    <name evidence="2" type="ORF">APTSU1_000385700</name>
</gene>
<accession>A0ABQ0ENH5</accession>